<organism evidence="2 3">
    <name type="scientific">Aphanomyces astaci</name>
    <name type="common">Crayfish plague agent</name>
    <dbReference type="NCBI Taxonomy" id="112090"/>
    <lineage>
        <taxon>Eukaryota</taxon>
        <taxon>Sar</taxon>
        <taxon>Stramenopiles</taxon>
        <taxon>Oomycota</taxon>
        <taxon>Saprolegniomycetes</taxon>
        <taxon>Saprolegniales</taxon>
        <taxon>Verrucalvaceae</taxon>
        <taxon>Aphanomyces</taxon>
    </lineage>
</organism>
<reference evidence="2 3" key="1">
    <citation type="submission" date="2018-08" db="EMBL/GenBank/DDBJ databases">
        <title>Aphanomyces genome sequencing and annotation.</title>
        <authorList>
            <person name="Minardi D."/>
            <person name="Oidtmann B."/>
            <person name="Van Der Giezen M."/>
            <person name="Studholme D.J."/>
        </authorList>
    </citation>
    <scope>NUCLEOTIDE SEQUENCE [LARGE SCALE GENOMIC DNA]</scope>
    <source>
        <strain evidence="2 3">Si</strain>
    </source>
</reference>
<evidence type="ECO:0000313" key="3">
    <source>
        <dbReference type="Proteomes" id="UP000283543"/>
    </source>
</evidence>
<dbReference type="AlphaFoldDB" id="A0A3R7DBU2"/>
<name>A0A3R7DBU2_APHAT</name>
<keyword evidence="1" id="KW-0175">Coiled coil</keyword>
<feature type="non-terminal residue" evidence="2">
    <location>
        <position position="1"/>
    </location>
</feature>
<protein>
    <submittedName>
        <fullName evidence="2">Uncharacterized protein</fullName>
    </submittedName>
</protein>
<comment type="caution">
    <text evidence="2">The sequence shown here is derived from an EMBL/GenBank/DDBJ whole genome shotgun (WGS) entry which is preliminary data.</text>
</comment>
<dbReference type="EMBL" id="QUTB01008071">
    <property type="protein sequence ID" value="RHY43599.1"/>
    <property type="molecule type" value="Genomic_DNA"/>
</dbReference>
<dbReference type="Proteomes" id="UP000283543">
    <property type="component" value="Unassembled WGS sequence"/>
</dbReference>
<dbReference type="VEuPathDB" id="FungiDB:H257_14078"/>
<evidence type="ECO:0000256" key="1">
    <source>
        <dbReference type="SAM" id="Coils"/>
    </source>
</evidence>
<feature type="coiled-coil region" evidence="1">
    <location>
        <begin position="35"/>
        <end position="62"/>
    </location>
</feature>
<accession>A0A3R7DBU2</accession>
<gene>
    <name evidence="2" type="ORF">DYB34_010394</name>
</gene>
<proteinExistence type="predicted"/>
<evidence type="ECO:0000313" key="2">
    <source>
        <dbReference type="EMBL" id="RHY43599.1"/>
    </source>
</evidence>
<sequence>NMEVNDEDAAVAAGAAPSRKVIAEIKEYEAHVSAMKNFNESLRQLSDNIEVMTQTVEQTNKLAAGWLRLWHK</sequence>